<evidence type="ECO:0000313" key="2">
    <source>
        <dbReference type="Proteomes" id="UP000245626"/>
    </source>
</evidence>
<organism evidence="1 2">
    <name type="scientific">Violaceomyces palustris</name>
    <dbReference type="NCBI Taxonomy" id="1673888"/>
    <lineage>
        <taxon>Eukaryota</taxon>
        <taxon>Fungi</taxon>
        <taxon>Dikarya</taxon>
        <taxon>Basidiomycota</taxon>
        <taxon>Ustilaginomycotina</taxon>
        <taxon>Ustilaginomycetes</taxon>
        <taxon>Violaceomycetales</taxon>
        <taxon>Violaceomycetaceae</taxon>
        <taxon>Violaceomyces</taxon>
    </lineage>
</organism>
<name>A0ACD0P7P5_9BASI</name>
<reference evidence="1 2" key="1">
    <citation type="journal article" date="2018" name="Mol. Biol. Evol.">
        <title>Broad Genomic Sampling Reveals a Smut Pathogenic Ancestry of the Fungal Clade Ustilaginomycotina.</title>
        <authorList>
            <person name="Kijpornyongpan T."/>
            <person name="Mondo S.J."/>
            <person name="Barry K."/>
            <person name="Sandor L."/>
            <person name="Lee J."/>
            <person name="Lipzen A."/>
            <person name="Pangilinan J."/>
            <person name="LaButti K."/>
            <person name="Hainaut M."/>
            <person name="Henrissat B."/>
            <person name="Grigoriev I.V."/>
            <person name="Spatafora J.W."/>
            <person name="Aime M.C."/>
        </authorList>
    </citation>
    <scope>NUCLEOTIDE SEQUENCE [LARGE SCALE GENOMIC DNA]</scope>
    <source>
        <strain evidence="1 2">SA 807</strain>
    </source>
</reference>
<accession>A0ACD0P7P5</accession>
<gene>
    <name evidence="1" type="ORF">IE53DRAFT_408229</name>
</gene>
<evidence type="ECO:0000313" key="1">
    <source>
        <dbReference type="EMBL" id="PWN54056.1"/>
    </source>
</evidence>
<dbReference type="Proteomes" id="UP000245626">
    <property type="component" value="Unassembled WGS sequence"/>
</dbReference>
<proteinExistence type="predicted"/>
<keyword evidence="2" id="KW-1185">Reference proteome</keyword>
<sequence>MFITKTFISTSIALALACLSLPSTSSASPLEGLATRSPKVKVYHTCSVSGSAALTFDDGPYKWHDQLVNELNKKGAKGSFFLNGNNYGCIYDYAEQIRDTYNSGHLLGSHTWSHADITQLSRRDLHTELSKVETAFKKILGVKPLYFRPPFGNINTEAREVLAERGYQGAFLWDQDSGDSVGKSISYSDKIYRKTSNTFPTPHLVLNHETYKTTVKDVVPQALPELQRQGYSLVTATECLDLGDDSGSWYEHVGGREERNDSWQC</sequence>
<protein>
    <submittedName>
        <fullName evidence="1">Family 4 carbohydrate esterase</fullName>
    </submittedName>
</protein>
<dbReference type="EMBL" id="KZ819698">
    <property type="protein sequence ID" value="PWN54056.1"/>
    <property type="molecule type" value="Genomic_DNA"/>
</dbReference>